<protein>
    <recommendedName>
        <fullName evidence="2">Glutaredoxin domain-containing protein</fullName>
    </recommendedName>
</protein>
<feature type="domain" description="Glutaredoxin" evidence="2">
    <location>
        <begin position="23"/>
        <end position="83"/>
    </location>
</feature>
<reference evidence="3 4" key="1">
    <citation type="journal article" date="2018" name="BMC Genomics">
        <title>The genome of Naegleria lovaniensis, the basis for a comparative approach to unravel pathogenicity factors of the human pathogenic amoeba N. fowleri.</title>
        <authorList>
            <person name="Liechti N."/>
            <person name="Schurch N."/>
            <person name="Bruggmann R."/>
            <person name="Wittwer M."/>
        </authorList>
    </citation>
    <scope>NUCLEOTIDE SEQUENCE [LARGE SCALE GENOMIC DNA]</scope>
    <source>
        <strain evidence="3 4">ATCC 30569</strain>
    </source>
</reference>
<dbReference type="Proteomes" id="UP000816034">
    <property type="component" value="Unassembled WGS sequence"/>
</dbReference>
<comment type="caution">
    <text evidence="3">The sequence shown here is derived from an EMBL/GenBank/DDBJ whole genome shotgun (WGS) entry which is preliminary data.</text>
</comment>
<evidence type="ECO:0000259" key="2">
    <source>
        <dbReference type="Pfam" id="PF00462"/>
    </source>
</evidence>
<proteinExistence type="predicted"/>
<dbReference type="Pfam" id="PF00462">
    <property type="entry name" value="Glutaredoxin"/>
    <property type="match status" value="1"/>
</dbReference>
<dbReference type="EMBL" id="PYSW02000023">
    <property type="protein sequence ID" value="KAG2382613.1"/>
    <property type="molecule type" value="Genomic_DNA"/>
</dbReference>
<dbReference type="PROSITE" id="PS51354">
    <property type="entry name" value="GLUTAREDOXIN_2"/>
    <property type="match status" value="1"/>
</dbReference>
<feature type="compositionally biased region" description="Basic and acidic residues" evidence="1">
    <location>
        <begin position="219"/>
        <end position="232"/>
    </location>
</feature>
<name>A0AA88GQC7_NAELO</name>
<organism evidence="3 4">
    <name type="scientific">Naegleria lovaniensis</name>
    <name type="common">Amoeba</name>
    <dbReference type="NCBI Taxonomy" id="51637"/>
    <lineage>
        <taxon>Eukaryota</taxon>
        <taxon>Discoba</taxon>
        <taxon>Heterolobosea</taxon>
        <taxon>Tetramitia</taxon>
        <taxon>Eutetramitia</taxon>
        <taxon>Vahlkampfiidae</taxon>
        <taxon>Naegleria</taxon>
    </lineage>
</organism>
<feature type="region of interest" description="Disordered" evidence="1">
    <location>
        <begin position="209"/>
        <end position="263"/>
    </location>
</feature>
<dbReference type="Gene3D" id="3.40.30.10">
    <property type="entry name" value="Glutaredoxin"/>
    <property type="match status" value="1"/>
</dbReference>
<accession>A0AA88GQC7</accession>
<dbReference type="AlphaFoldDB" id="A0AA88GQC7"/>
<evidence type="ECO:0000313" key="4">
    <source>
        <dbReference type="Proteomes" id="UP000816034"/>
    </source>
</evidence>
<dbReference type="RefSeq" id="XP_044548292.1">
    <property type="nucleotide sequence ID" value="XM_044694916.1"/>
</dbReference>
<keyword evidence="4" id="KW-1185">Reference proteome</keyword>
<gene>
    <name evidence="3" type="ORF">C9374_005193</name>
</gene>
<feature type="compositionally biased region" description="Acidic residues" evidence="1">
    <location>
        <begin position="251"/>
        <end position="263"/>
    </location>
</feature>
<evidence type="ECO:0000313" key="3">
    <source>
        <dbReference type="EMBL" id="KAG2382613.1"/>
    </source>
</evidence>
<dbReference type="CDD" id="cd02066">
    <property type="entry name" value="GRX_family"/>
    <property type="match status" value="1"/>
</dbReference>
<sequence length="263" mass="30442">MAIKKKKKSRKEEEDTPLVVYTTYIGAVPQALSHCKWLEQTFKSLNVRYKKVDLGVQKDMVSFVRQTSGKRELPQVFINNVYIGGYEEFFDWHEDGNVYYVLKEMGYSDPIPEEFDKSKEQIDQEAEEYVKSNEGVFQEIKEKAKKMEADMEHLQAVRRKWLFLRKQKLYENLADSEGDSKENSKDAIETNVNVKDMIKRLNAQAASIQPTFPTKKMASAKEDNATAEKKLDATPSEQVTSEEIHQQEQETVQDDDVPLPVDE</sequence>
<dbReference type="InterPro" id="IPR036249">
    <property type="entry name" value="Thioredoxin-like_sf"/>
</dbReference>
<dbReference type="SUPFAM" id="SSF52833">
    <property type="entry name" value="Thioredoxin-like"/>
    <property type="match status" value="1"/>
</dbReference>
<evidence type="ECO:0000256" key="1">
    <source>
        <dbReference type="SAM" id="MobiDB-lite"/>
    </source>
</evidence>
<dbReference type="InterPro" id="IPR002109">
    <property type="entry name" value="Glutaredoxin"/>
</dbReference>
<dbReference type="GeneID" id="68097648"/>